<proteinExistence type="predicted"/>
<feature type="region of interest" description="Disordered" evidence="1">
    <location>
        <begin position="91"/>
        <end position="129"/>
    </location>
</feature>
<dbReference type="AlphaFoldDB" id="A0A9D1RTM4"/>
<feature type="compositionally biased region" description="Acidic residues" evidence="1">
    <location>
        <begin position="120"/>
        <end position="129"/>
    </location>
</feature>
<organism evidence="2 3">
    <name type="scientific">Candidatus Flavonifractor merdipullorum</name>
    <dbReference type="NCBI Taxonomy" id="2838590"/>
    <lineage>
        <taxon>Bacteria</taxon>
        <taxon>Bacillati</taxon>
        <taxon>Bacillota</taxon>
        <taxon>Clostridia</taxon>
        <taxon>Eubacteriales</taxon>
        <taxon>Oscillospiraceae</taxon>
        <taxon>Flavonifractor</taxon>
    </lineage>
</organism>
<evidence type="ECO:0000313" key="3">
    <source>
        <dbReference type="Proteomes" id="UP000824192"/>
    </source>
</evidence>
<accession>A0A9D1RTM4</accession>
<dbReference type="Proteomes" id="UP000824192">
    <property type="component" value="Unassembled WGS sequence"/>
</dbReference>
<evidence type="ECO:0000256" key="1">
    <source>
        <dbReference type="SAM" id="MobiDB-lite"/>
    </source>
</evidence>
<name>A0A9D1RTM4_9FIRM</name>
<sequence length="129" mass="14152">MMEQFGKALLNVAFAGVGAVAIAAEKAGEVGKVLIERGEQAVEQGRQCSEELQQKYQEAAQKRQEERFQATVDAMTAEEREALRRRLAELDAEEEAARQAAEAEADIPADNVTHIHTDADVSDDENNQP</sequence>
<dbReference type="EMBL" id="DXGA01000069">
    <property type="protein sequence ID" value="HIW93519.1"/>
    <property type="molecule type" value="Genomic_DNA"/>
</dbReference>
<reference evidence="2" key="2">
    <citation type="submission" date="2021-04" db="EMBL/GenBank/DDBJ databases">
        <authorList>
            <person name="Gilroy R."/>
        </authorList>
    </citation>
    <scope>NUCLEOTIDE SEQUENCE</scope>
    <source>
        <strain evidence="2">ChiGjej6B6-1540</strain>
    </source>
</reference>
<evidence type="ECO:0000313" key="2">
    <source>
        <dbReference type="EMBL" id="HIW93519.1"/>
    </source>
</evidence>
<reference evidence="2" key="1">
    <citation type="journal article" date="2021" name="PeerJ">
        <title>Extensive microbial diversity within the chicken gut microbiome revealed by metagenomics and culture.</title>
        <authorList>
            <person name="Gilroy R."/>
            <person name="Ravi A."/>
            <person name="Getino M."/>
            <person name="Pursley I."/>
            <person name="Horton D.L."/>
            <person name="Alikhan N.F."/>
            <person name="Baker D."/>
            <person name="Gharbi K."/>
            <person name="Hall N."/>
            <person name="Watson M."/>
            <person name="Adriaenssens E.M."/>
            <person name="Foster-Nyarko E."/>
            <person name="Jarju S."/>
            <person name="Secka A."/>
            <person name="Antonio M."/>
            <person name="Oren A."/>
            <person name="Chaudhuri R.R."/>
            <person name="La Ragione R."/>
            <person name="Hildebrand F."/>
            <person name="Pallen M.J."/>
        </authorList>
    </citation>
    <scope>NUCLEOTIDE SEQUENCE</scope>
    <source>
        <strain evidence="2">ChiGjej6B6-1540</strain>
    </source>
</reference>
<comment type="caution">
    <text evidence="2">The sequence shown here is derived from an EMBL/GenBank/DDBJ whole genome shotgun (WGS) entry which is preliminary data.</text>
</comment>
<gene>
    <name evidence="2" type="ORF">H9868_03160</name>
</gene>
<protein>
    <submittedName>
        <fullName evidence="2">Uncharacterized protein</fullName>
    </submittedName>
</protein>